<dbReference type="STRING" id="696762.PFRI_36190"/>
<dbReference type="InterPro" id="IPR020449">
    <property type="entry name" value="Tscrpt_reg_AraC-type_HTH"/>
</dbReference>
<dbReference type="EMBL" id="MLCB01000199">
    <property type="protein sequence ID" value="OJI92152.1"/>
    <property type="molecule type" value="Genomic_DNA"/>
</dbReference>
<dbReference type="PANTHER" id="PTHR46796">
    <property type="entry name" value="HTH-TYPE TRANSCRIPTIONAL ACTIVATOR RHAS-RELATED"/>
    <property type="match status" value="1"/>
</dbReference>
<dbReference type="PROSITE" id="PS01124">
    <property type="entry name" value="HTH_ARAC_FAMILY_2"/>
    <property type="match status" value="1"/>
</dbReference>
<protein>
    <submittedName>
        <fullName evidence="5">Arabinose operon regulatory protein</fullName>
    </submittedName>
</protein>
<reference evidence="5 6" key="1">
    <citation type="submission" date="2016-10" db="EMBL/GenBank/DDBJ databases">
        <title>Genome sequence of Planktotalea frisia SH6-1.</title>
        <authorList>
            <person name="Poehlein A."/>
            <person name="Bakenhus I."/>
            <person name="Voget S."/>
            <person name="Brinkhoff T."/>
            <person name="Simon M."/>
        </authorList>
    </citation>
    <scope>NUCLEOTIDE SEQUENCE [LARGE SCALE GENOMIC DNA]</scope>
    <source>
        <strain evidence="5 6">SH6-1</strain>
    </source>
</reference>
<sequence length="314" mass="34857">MLAGRRGVVFARPKCYLPFCPIILIGSAFGGDLADALGIAVGAFGRVALLSATEPVQDHAHSQVHALIKISGADTSFLVDGQTAQMTDRQMVLVNPWIVHSNDREIGIDPTILLALYIDPLWFGEQGNQIVTGFHKLPFHQIVAEVSPELHSRARHLADQMADFHTEEDHFDPLLRELVFSVLQCSKTNATSDVSSRRTFASDPRVRRAIRAFREEPSKEIDLSEVAKNVGLSRSQFYARFRQCTGLSPRTYIDTLCCERAASLLSDPEHTIAEISEVLGFSAQGHFTRFFKSKTGVSPNNFRMGHIEVGRVLR</sequence>
<keyword evidence="2" id="KW-0238">DNA-binding</keyword>
<dbReference type="SMART" id="SM00342">
    <property type="entry name" value="HTH_ARAC"/>
    <property type="match status" value="1"/>
</dbReference>
<dbReference type="GO" id="GO:0003700">
    <property type="term" value="F:DNA-binding transcription factor activity"/>
    <property type="evidence" value="ECO:0007669"/>
    <property type="project" value="InterPro"/>
</dbReference>
<evidence type="ECO:0000256" key="1">
    <source>
        <dbReference type="ARBA" id="ARBA00023015"/>
    </source>
</evidence>
<evidence type="ECO:0000259" key="4">
    <source>
        <dbReference type="PROSITE" id="PS01124"/>
    </source>
</evidence>
<dbReference type="InterPro" id="IPR009057">
    <property type="entry name" value="Homeodomain-like_sf"/>
</dbReference>
<feature type="domain" description="HTH araC/xylS-type" evidence="4">
    <location>
        <begin position="207"/>
        <end position="305"/>
    </location>
</feature>
<dbReference type="Gene3D" id="1.10.10.60">
    <property type="entry name" value="Homeodomain-like"/>
    <property type="match status" value="2"/>
</dbReference>
<proteinExistence type="predicted"/>
<keyword evidence="1" id="KW-0805">Transcription regulation</keyword>
<dbReference type="InterPro" id="IPR018060">
    <property type="entry name" value="HTH_AraC"/>
</dbReference>
<dbReference type="SUPFAM" id="SSF46689">
    <property type="entry name" value="Homeodomain-like"/>
    <property type="match status" value="2"/>
</dbReference>
<dbReference type="GO" id="GO:0043565">
    <property type="term" value="F:sequence-specific DNA binding"/>
    <property type="evidence" value="ECO:0007669"/>
    <property type="project" value="InterPro"/>
</dbReference>
<dbReference type="InterPro" id="IPR050204">
    <property type="entry name" value="AraC_XylS_family_regulators"/>
</dbReference>
<dbReference type="Pfam" id="PF12833">
    <property type="entry name" value="HTH_18"/>
    <property type="match status" value="1"/>
</dbReference>
<evidence type="ECO:0000313" key="6">
    <source>
        <dbReference type="Proteomes" id="UP000184514"/>
    </source>
</evidence>
<keyword evidence="3" id="KW-0804">Transcription</keyword>
<organism evidence="5 6">
    <name type="scientific">Planktotalea frisia</name>
    <dbReference type="NCBI Taxonomy" id="696762"/>
    <lineage>
        <taxon>Bacteria</taxon>
        <taxon>Pseudomonadati</taxon>
        <taxon>Pseudomonadota</taxon>
        <taxon>Alphaproteobacteria</taxon>
        <taxon>Rhodobacterales</taxon>
        <taxon>Paracoccaceae</taxon>
        <taxon>Planktotalea</taxon>
    </lineage>
</organism>
<dbReference type="OrthoDB" id="186587at2"/>
<dbReference type="Proteomes" id="UP000184514">
    <property type="component" value="Unassembled WGS sequence"/>
</dbReference>
<comment type="caution">
    <text evidence="5">The sequence shown here is derived from an EMBL/GenBank/DDBJ whole genome shotgun (WGS) entry which is preliminary data.</text>
</comment>
<keyword evidence="6" id="KW-1185">Reference proteome</keyword>
<evidence type="ECO:0000256" key="2">
    <source>
        <dbReference type="ARBA" id="ARBA00023125"/>
    </source>
</evidence>
<dbReference type="PRINTS" id="PR00032">
    <property type="entry name" value="HTHARAC"/>
</dbReference>
<evidence type="ECO:0000256" key="3">
    <source>
        <dbReference type="ARBA" id="ARBA00023163"/>
    </source>
</evidence>
<dbReference type="PANTHER" id="PTHR46796:SF2">
    <property type="entry name" value="TRANSCRIPTIONAL REGULATORY PROTEIN"/>
    <property type="match status" value="1"/>
</dbReference>
<accession>A0A1L9NSH7</accession>
<gene>
    <name evidence="5" type="primary">araC_2</name>
    <name evidence="5" type="ORF">PFRI_36190</name>
</gene>
<name>A0A1L9NSH7_9RHOB</name>
<dbReference type="AlphaFoldDB" id="A0A1L9NSH7"/>
<evidence type="ECO:0000313" key="5">
    <source>
        <dbReference type="EMBL" id="OJI92152.1"/>
    </source>
</evidence>